<comment type="subcellular location">
    <subcellularLocation>
        <location evidence="1 12">Cell outer membrane</location>
        <topology evidence="1 12">Multi-pass membrane protein</topology>
    </subcellularLocation>
</comment>
<dbReference type="InterPro" id="IPR013736">
    <property type="entry name" value="Xaa-Pro_dipept_C"/>
</dbReference>
<keyword evidence="4" id="KW-0410">Iron transport</keyword>
<evidence type="ECO:0000256" key="2">
    <source>
        <dbReference type="ARBA" id="ARBA00022448"/>
    </source>
</evidence>
<sequence length="1080" mass="118921">MGEHRVEILPDMTIEWDVPIPMDDGVVLRADVFRPNGTGRHPVIMTHGPYGKNLSFSQGWPTQFNALTTAWPEVLEGSSGRFHVWETVDPEKWVPEGYVCLRVDARGSGQSPGYLNPFSPREIDDYAACIEWAGVQDWSDGKVGLNGISYYAITQWLVAARQPRHLAAVCAWEGAADFYRDQTRHGGMLSTFWATLAPRQIWRVQHGLGERGLVSELNGGPVSGDITLSDEELAANRIDFAEEIRRHELEDAFHLDRSVDWSKVTVPFLSAANWAGQGLHGRGNFEAFGQAASSEKFLEAHGYEHWTTFYTDYGREMQLRFFDHYLKGRDTWSDQPRVLLQVRHPGEKFVERRAEDWPLPQTEWTPFYLDAEAESLSRTEPSDSGEATYDALESSGLTFVYPPQDDAFEVTGPVAAKLWISSSTTDADLFLTLRLFDPAQNSRSQSAVAFNIDNVYIARTTQVGPLMFDVARLEILKGPQGTLYGRNASGGAINIITNNPEIGEMSGYFGGSVGNLGLQSFNGALNAPLGENAALRIAGQIVDRSGYTSNGGQDEKTKAARAKLLWEPSDFVSLLISADISAVRGQGSGVVVKENGAEPTNFDPWRDITQTPLAYPFLFGPNTAPYTAPDDRFIRSDTKGISAELNADLGFATLTVIPAYRHQNQEFASYTSRFRFYEKLKDEETTLEARLGNDTAALKWVAGVYYFDENSDLQYSAFNAARRSGTELLLQPSAWAAFAQATVSVTPRLRAIGGIRYTAEQVEGRYQQGDSALPLVPFTSTRPIVTVDPLKFRRTNFKAGLEFDAAPQSMLYATYVTGFKGGGFSLTISCGAEEFSPETVEALTLGSRNRFADNKVQLNIEAYQWKYKDQQTSYIGQDGCGVTTLLTRNVGNATIRGLSTDLTVKPTPLDTVRLAVEYNHSRYDDFSNSQFGIGSYAAAGGSRCTPTATGGGFFNIDCSGLPLPRTPRWSGSASAEHVFELGGAGDLRLTGDMVFASSRWLSIDYVPNGRDDAYQTYNAALEYRPASGNFSLTAFMNNITDTAVYTGGSSIPFAAPNGFNYFAANILPPRTYGLRARVDF</sequence>
<dbReference type="GO" id="GO:0009279">
    <property type="term" value="C:cell outer membrane"/>
    <property type="evidence" value="ECO:0007669"/>
    <property type="project" value="UniProtKB-SubCell"/>
</dbReference>
<dbReference type="Pfam" id="PF08530">
    <property type="entry name" value="PepX_C"/>
    <property type="match status" value="1"/>
</dbReference>
<evidence type="ECO:0000256" key="5">
    <source>
        <dbReference type="ARBA" id="ARBA00022692"/>
    </source>
</evidence>
<proteinExistence type="inferred from homology"/>
<dbReference type="PROSITE" id="PS52016">
    <property type="entry name" value="TONB_DEPENDENT_REC_3"/>
    <property type="match status" value="1"/>
</dbReference>
<keyword evidence="3 12" id="KW-1134">Transmembrane beta strand</keyword>
<dbReference type="InterPro" id="IPR000531">
    <property type="entry name" value="Beta-barrel_TonB"/>
</dbReference>
<keyword evidence="11 12" id="KW-0998">Cell outer membrane</keyword>
<evidence type="ECO:0000259" key="13">
    <source>
        <dbReference type="SMART" id="SM00939"/>
    </source>
</evidence>
<evidence type="ECO:0000313" key="15">
    <source>
        <dbReference type="Proteomes" id="UP000430272"/>
    </source>
</evidence>
<evidence type="ECO:0000256" key="11">
    <source>
        <dbReference type="ARBA" id="ARBA00023237"/>
    </source>
</evidence>
<dbReference type="SUPFAM" id="SSF49785">
    <property type="entry name" value="Galactose-binding domain-like"/>
    <property type="match status" value="1"/>
</dbReference>
<keyword evidence="6 14" id="KW-0378">Hydrolase</keyword>
<dbReference type="SUPFAM" id="SSF56935">
    <property type="entry name" value="Porins"/>
    <property type="match status" value="1"/>
</dbReference>
<dbReference type="SMART" id="SM00939">
    <property type="entry name" value="PepX_C"/>
    <property type="match status" value="1"/>
</dbReference>
<reference evidence="14 15" key="1">
    <citation type="submission" date="2019-12" db="EMBL/GenBank/DDBJ databases">
        <title>Genomic-based taxomic classification of the family Erythrobacteraceae.</title>
        <authorList>
            <person name="Xu L."/>
        </authorList>
    </citation>
    <scope>NUCLEOTIDE SEQUENCE [LARGE SCALE GENOMIC DNA]</scope>
    <source>
        <strain evidence="14 15">JCM 17468</strain>
    </source>
</reference>
<dbReference type="Gene3D" id="1.10.3020.20">
    <property type="match status" value="1"/>
</dbReference>
<dbReference type="AlphaFoldDB" id="A0A844Y9S0"/>
<dbReference type="PANTHER" id="PTHR32552:SF81">
    <property type="entry name" value="TONB-DEPENDENT OUTER MEMBRANE RECEPTOR"/>
    <property type="match status" value="1"/>
</dbReference>
<dbReference type="Gene3D" id="2.40.170.20">
    <property type="entry name" value="TonB-dependent receptor, beta-barrel domain"/>
    <property type="match status" value="1"/>
</dbReference>
<evidence type="ECO:0000256" key="9">
    <source>
        <dbReference type="ARBA" id="ARBA00023077"/>
    </source>
</evidence>
<accession>A0A844Y9S0</accession>
<evidence type="ECO:0000256" key="6">
    <source>
        <dbReference type="ARBA" id="ARBA00022801"/>
    </source>
</evidence>
<dbReference type="InterPro" id="IPR000383">
    <property type="entry name" value="Xaa-Pro-like_dom"/>
</dbReference>
<keyword evidence="15" id="KW-1185">Reference proteome</keyword>
<evidence type="ECO:0000256" key="12">
    <source>
        <dbReference type="PROSITE-ProRule" id="PRU01360"/>
    </source>
</evidence>
<dbReference type="NCBIfam" id="TIGR00976">
    <property type="entry name" value="CocE_NonD"/>
    <property type="match status" value="1"/>
</dbReference>
<keyword evidence="5 12" id="KW-0812">Transmembrane</keyword>
<dbReference type="InterPro" id="IPR005674">
    <property type="entry name" value="CocE/Ser_esterase"/>
</dbReference>
<evidence type="ECO:0000256" key="10">
    <source>
        <dbReference type="ARBA" id="ARBA00023136"/>
    </source>
</evidence>
<organism evidence="14 15">
    <name type="scientific">Qipengyuania pelagi</name>
    <dbReference type="NCBI Taxonomy" id="994320"/>
    <lineage>
        <taxon>Bacteria</taxon>
        <taxon>Pseudomonadati</taxon>
        <taxon>Pseudomonadota</taxon>
        <taxon>Alphaproteobacteria</taxon>
        <taxon>Sphingomonadales</taxon>
        <taxon>Erythrobacteraceae</taxon>
        <taxon>Qipengyuania</taxon>
    </lineage>
</organism>
<name>A0A844Y9S0_9SPHN</name>
<evidence type="ECO:0000256" key="8">
    <source>
        <dbReference type="ARBA" id="ARBA00023065"/>
    </source>
</evidence>
<evidence type="ECO:0000256" key="4">
    <source>
        <dbReference type="ARBA" id="ARBA00022496"/>
    </source>
</evidence>
<dbReference type="Gene3D" id="3.40.50.1820">
    <property type="entry name" value="alpha/beta hydrolase"/>
    <property type="match status" value="1"/>
</dbReference>
<gene>
    <name evidence="14" type="ORF">GRI47_08985</name>
</gene>
<feature type="domain" description="Xaa-Pro dipeptidyl-peptidase C-terminal" evidence="13">
    <location>
        <begin position="319"/>
        <end position="494"/>
    </location>
</feature>
<dbReference type="Pfam" id="PF00593">
    <property type="entry name" value="TonB_dep_Rec_b-barrel"/>
    <property type="match status" value="1"/>
</dbReference>
<dbReference type="GO" id="GO:0008239">
    <property type="term" value="F:dipeptidyl-peptidase activity"/>
    <property type="evidence" value="ECO:0007669"/>
    <property type="project" value="InterPro"/>
</dbReference>
<dbReference type="InterPro" id="IPR008979">
    <property type="entry name" value="Galactose-bd-like_sf"/>
</dbReference>
<comment type="similarity">
    <text evidence="12">Belongs to the TonB-dependent receptor family.</text>
</comment>
<dbReference type="InterPro" id="IPR029058">
    <property type="entry name" value="AB_hydrolase_fold"/>
</dbReference>
<keyword evidence="9" id="KW-0798">TonB box</keyword>
<keyword evidence="2 12" id="KW-0813">Transport</keyword>
<dbReference type="GO" id="GO:0006826">
    <property type="term" value="P:iron ion transport"/>
    <property type="evidence" value="ECO:0007669"/>
    <property type="project" value="UniProtKB-KW"/>
</dbReference>
<protein>
    <submittedName>
        <fullName evidence="14">CocE/NonD family hydrolase</fullName>
    </submittedName>
</protein>
<evidence type="ECO:0000256" key="1">
    <source>
        <dbReference type="ARBA" id="ARBA00004571"/>
    </source>
</evidence>
<dbReference type="SUPFAM" id="SSF53474">
    <property type="entry name" value="alpha/beta-Hydrolases"/>
    <property type="match status" value="1"/>
</dbReference>
<comment type="caution">
    <text evidence="14">The sequence shown here is derived from an EMBL/GenBank/DDBJ whole genome shotgun (WGS) entry which is preliminary data.</text>
</comment>
<keyword evidence="8" id="KW-0406">Ion transport</keyword>
<keyword evidence="7" id="KW-0408">Iron</keyword>
<dbReference type="PANTHER" id="PTHR32552">
    <property type="entry name" value="FERRICHROME IRON RECEPTOR-RELATED"/>
    <property type="match status" value="1"/>
</dbReference>
<dbReference type="EMBL" id="WTYD01000001">
    <property type="protein sequence ID" value="MXO54137.1"/>
    <property type="molecule type" value="Genomic_DNA"/>
</dbReference>
<dbReference type="InterPro" id="IPR039426">
    <property type="entry name" value="TonB-dep_rcpt-like"/>
</dbReference>
<dbReference type="Proteomes" id="UP000430272">
    <property type="component" value="Unassembled WGS sequence"/>
</dbReference>
<keyword evidence="10 12" id="KW-0472">Membrane</keyword>
<dbReference type="InterPro" id="IPR036942">
    <property type="entry name" value="Beta-barrel_TonB_sf"/>
</dbReference>
<evidence type="ECO:0000256" key="7">
    <source>
        <dbReference type="ARBA" id="ARBA00023004"/>
    </source>
</evidence>
<dbReference type="Pfam" id="PF02129">
    <property type="entry name" value="Peptidase_S15"/>
    <property type="match status" value="1"/>
</dbReference>
<evidence type="ECO:0000256" key="3">
    <source>
        <dbReference type="ARBA" id="ARBA00022452"/>
    </source>
</evidence>
<evidence type="ECO:0000313" key="14">
    <source>
        <dbReference type="EMBL" id="MXO54137.1"/>
    </source>
</evidence>